<dbReference type="PANTHER" id="PTHR10398">
    <property type="entry name" value="AFADIN"/>
    <property type="match status" value="1"/>
</dbReference>
<dbReference type="PANTHER" id="PTHR10398:SF2">
    <property type="entry name" value="AFADIN"/>
    <property type="match status" value="1"/>
</dbReference>
<feature type="compositionally biased region" description="Polar residues" evidence="1">
    <location>
        <begin position="1706"/>
        <end position="1717"/>
    </location>
</feature>
<feature type="domain" description="Dilute" evidence="4">
    <location>
        <begin position="575"/>
        <end position="868"/>
    </location>
</feature>
<comment type="caution">
    <text evidence="5">The sequence shown here is derived from an EMBL/GenBank/DDBJ whole genome shotgun (WGS) entry which is preliminary data.</text>
</comment>
<dbReference type="GO" id="GO:0007165">
    <property type="term" value="P:signal transduction"/>
    <property type="evidence" value="ECO:0007669"/>
    <property type="project" value="InterPro"/>
</dbReference>
<feature type="compositionally biased region" description="Low complexity" evidence="1">
    <location>
        <begin position="1455"/>
        <end position="1470"/>
    </location>
</feature>
<evidence type="ECO:0000259" key="3">
    <source>
        <dbReference type="PROSITE" id="PS50200"/>
    </source>
</evidence>
<dbReference type="SMART" id="SM01132">
    <property type="entry name" value="DIL"/>
    <property type="match status" value="1"/>
</dbReference>
<feature type="compositionally biased region" description="Polar residues" evidence="1">
    <location>
        <begin position="1183"/>
        <end position="1199"/>
    </location>
</feature>
<feature type="region of interest" description="Disordered" evidence="1">
    <location>
        <begin position="1560"/>
        <end position="1581"/>
    </location>
</feature>
<feature type="compositionally biased region" description="Pro residues" evidence="1">
    <location>
        <begin position="208"/>
        <end position="219"/>
    </location>
</feature>
<keyword evidence="6" id="KW-1185">Reference proteome</keyword>
<feature type="region of interest" description="Disordered" evidence="1">
    <location>
        <begin position="1600"/>
        <end position="1733"/>
    </location>
</feature>
<feature type="region of interest" description="Disordered" evidence="1">
    <location>
        <begin position="1178"/>
        <end position="1494"/>
    </location>
</feature>
<feature type="region of interest" description="Disordered" evidence="1">
    <location>
        <begin position="1"/>
        <end position="69"/>
    </location>
</feature>
<dbReference type="GO" id="GO:0005911">
    <property type="term" value="C:cell-cell junction"/>
    <property type="evidence" value="ECO:0007669"/>
    <property type="project" value="InterPro"/>
</dbReference>
<protein>
    <submittedName>
        <fullName evidence="5">Uncharacterized protein</fullName>
    </submittedName>
</protein>
<dbReference type="Pfam" id="PF01843">
    <property type="entry name" value="DIL"/>
    <property type="match status" value="1"/>
</dbReference>
<evidence type="ECO:0000256" key="1">
    <source>
        <dbReference type="SAM" id="MobiDB-lite"/>
    </source>
</evidence>
<proteinExistence type="predicted"/>
<feature type="domain" description="PDZ" evidence="2">
    <location>
        <begin position="1081"/>
        <end position="1151"/>
    </location>
</feature>
<evidence type="ECO:0000259" key="4">
    <source>
        <dbReference type="PROSITE" id="PS51126"/>
    </source>
</evidence>
<feature type="compositionally biased region" description="Polar residues" evidence="1">
    <location>
        <begin position="2187"/>
        <end position="2206"/>
    </location>
</feature>
<feature type="compositionally biased region" description="Acidic residues" evidence="1">
    <location>
        <begin position="1008"/>
        <end position="1018"/>
    </location>
</feature>
<feature type="non-terminal residue" evidence="5">
    <location>
        <position position="1"/>
    </location>
</feature>
<accession>A0A8E0VLG3</accession>
<dbReference type="InterPro" id="IPR028842">
    <property type="entry name" value="Afadin"/>
</dbReference>
<feature type="compositionally biased region" description="Polar residues" evidence="1">
    <location>
        <begin position="2109"/>
        <end position="2122"/>
    </location>
</feature>
<name>A0A8E0VLG3_9TREM</name>
<dbReference type="InterPro" id="IPR000159">
    <property type="entry name" value="RA_dom"/>
</dbReference>
<dbReference type="InterPro" id="IPR002710">
    <property type="entry name" value="Dilute_dom"/>
</dbReference>
<dbReference type="SUPFAM" id="SSF50156">
    <property type="entry name" value="PDZ domain-like"/>
    <property type="match status" value="1"/>
</dbReference>
<feature type="compositionally biased region" description="Low complexity" evidence="1">
    <location>
        <begin position="1344"/>
        <end position="1372"/>
    </location>
</feature>
<feature type="domain" description="Ras-associating" evidence="3">
    <location>
        <begin position="96"/>
        <end position="199"/>
    </location>
</feature>
<evidence type="ECO:0000313" key="5">
    <source>
        <dbReference type="EMBL" id="KAA0200205.1"/>
    </source>
</evidence>
<dbReference type="InterPro" id="IPR001478">
    <property type="entry name" value="PDZ"/>
</dbReference>
<feature type="compositionally biased region" description="Polar residues" evidence="1">
    <location>
        <begin position="1657"/>
        <end position="1674"/>
    </location>
</feature>
<dbReference type="SMART" id="SM00228">
    <property type="entry name" value="PDZ"/>
    <property type="match status" value="1"/>
</dbReference>
<feature type="compositionally biased region" description="Polar residues" evidence="1">
    <location>
        <begin position="1272"/>
        <end position="1285"/>
    </location>
</feature>
<feature type="compositionally biased region" description="Basic and acidic residues" evidence="1">
    <location>
        <begin position="1616"/>
        <end position="1634"/>
    </location>
</feature>
<dbReference type="Gene3D" id="2.30.42.10">
    <property type="match status" value="1"/>
</dbReference>
<feature type="compositionally biased region" description="Low complexity" evidence="1">
    <location>
        <begin position="1640"/>
        <end position="1652"/>
    </location>
</feature>
<dbReference type="SUPFAM" id="SSF54236">
    <property type="entry name" value="Ubiquitin-like"/>
    <property type="match status" value="1"/>
</dbReference>
<feature type="region of interest" description="Disordered" evidence="1">
    <location>
        <begin position="201"/>
        <end position="238"/>
    </location>
</feature>
<feature type="compositionally biased region" description="Basic and acidic residues" evidence="1">
    <location>
        <begin position="1313"/>
        <end position="1327"/>
    </location>
</feature>
<dbReference type="PROSITE" id="PS50200">
    <property type="entry name" value="RA"/>
    <property type="match status" value="1"/>
</dbReference>
<feature type="region of interest" description="Disordered" evidence="1">
    <location>
        <begin position="397"/>
        <end position="476"/>
    </location>
</feature>
<dbReference type="PROSITE" id="PS51126">
    <property type="entry name" value="DILUTE"/>
    <property type="match status" value="1"/>
</dbReference>
<dbReference type="SMART" id="SM00314">
    <property type="entry name" value="RA"/>
    <property type="match status" value="1"/>
</dbReference>
<reference evidence="5" key="1">
    <citation type="submission" date="2019-05" db="EMBL/GenBank/DDBJ databases">
        <title>Annotation for the trematode Fasciolopsis buski.</title>
        <authorList>
            <person name="Choi Y.-J."/>
        </authorList>
    </citation>
    <scope>NUCLEOTIDE SEQUENCE</scope>
    <source>
        <strain evidence="5">HT</strain>
        <tissue evidence="5">Whole worm</tissue>
    </source>
</reference>
<organism evidence="5 6">
    <name type="scientific">Fasciolopsis buskii</name>
    <dbReference type="NCBI Taxonomy" id="27845"/>
    <lineage>
        <taxon>Eukaryota</taxon>
        <taxon>Metazoa</taxon>
        <taxon>Spiralia</taxon>
        <taxon>Lophotrochozoa</taxon>
        <taxon>Platyhelminthes</taxon>
        <taxon>Trematoda</taxon>
        <taxon>Digenea</taxon>
        <taxon>Plagiorchiida</taxon>
        <taxon>Echinostomata</taxon>
        <taxon>Echinostomatoidea</taxon>
        <taxon>Fasciolidae</taxon>
        <taxon>Fasciolopsis</taxon>
    </lineage>
</organism>
<feature type="compositionally biased region" description="Polar residues" evidence="1">
    <location>
        <begin position="1410"/>
        <end position="1424"/>
    </location>
</feature>
<sequence length="2328" mass="255719">KQPGALPNGIGKHRSNQRLDQTTDGQPNRGFARRWSSGSRKKKKKSTNGDIPTNGSVPDAVPDSTFTRTLSNPDEVLRRRRQQRVRSREQNAVDEKTNSVKIYGDTLNSELPYVTLQLGLNDTAETVVLWTLEKYGLSNQADPHEYYIVQMNIPPRGERLPMEVEREITLHHHDCPLRIKSQLAQRDGISCIFQIRHRTIPSRDGRRLPPPPSIHPRFPPQQTRSRSSGPHENNRTGRSLIPYLIEVKSEKDQEPCENGIAAPLNDLFDRIHVGPIKLGTIEKMVGPPPNILVDRMKHQDIRPVHCTFSVVQASTSASRLRIPKAGPSADLDGNTYQSLLVSPSLDGFAKPPGPAVMRVNGTRITGPMLMSPDSVLQLGKSLLLKFVYSDVDWAETETDDGSKESEPLAATAAASFKHGSSTRLANTLPPSASSGAGKQNQVCSDPNKTRSSQPPPELRRPPQSRENGLNRLSRSEPDDLLPLSIELRGTDNSNKASLLDRYVHLVDQILTHTRSDLDAIINRTRSDKAATFTLSPAYAFYLVYRAFRKHLNVLTGINLPEKDHQISYLTNYIATRVYESLPSASRDEGREQLDHLYPLVYWLANSSELLHFFKNDVDLCSPDAGSTSGPGRPSKIPQSPIHVSRQALHLLADCVDHCFHQLRACMTALMHPLLCSLVYPGDSDLQDEMRLDDRSITTDNYFINLREPIKFQALMQLLTLFMHHLRRTRVNASLTIQLFSQLFHAINAYMFNQVLINTEAKPRGARQDDANVWLTRNGATRLLRRLDRIKQWAQRQGLERAAECRLQRCVQACQLILADRSNLDEFYQFCMGLLSLNSMQLEWLMAHLVDPPPVPDDWIDLIVTGGKEVNDRAIADEMEHLMHSARDSPLVPEIQLTEPRELPLPLLLPPDGYASDTILTGAPTGLVDFFRPLESKRLIHLRRNTVDGIRINQRPWTNYLRLIQNENKENRLSDTGTCQSNPMLETDPIKTIGQRPSFTRDSETSESSSDDDDPDDDDCKNGKGPGRSSQSHRGRYKPAPMSSGFGSLKRHVQHRSLPDLTTSEFEHMAREARVPVDSIIRFYLRKYNNSLGLSIVAAKAEGQKLYGIYVKEIVPGGAAARDGRLSTGDQILAIGSSSLVGCAQSDAVGTIAKQSRDDAGVQLTVARGAAKHHRILDLIRPTDGSQTVPKASHTSNDSNTKSKHSIQPPASFADLHQSEDPVDRKKALVQKIGSPVLPPSTRVGVRQTEEVKLRHPAAGALGRRFGRDSGPGHQSGSLSRSTPSLNLAEVGMDDTESNDSPSHRPTRGFQSKSEQHNQTKSPNDKQKAIQRSQSKPSQRRSTSHHSSSSRSRSSSKKSSSSSSRSASKSSGSDIVHDPPPSNRLPTGNQRPPAALEQRKPQGFGRHGRQRNPSGTIQGSRSQPDIATKTAPLSEVPKARRVSLTNGAEPKIPIAESVSDEFSSLDSISSEQTPCSLHDSGTDQPNVGSGPIKANVGINGKFVSEAKTKHPPPPIAPSQSEDLTRVLFANSPFAVIPEAPNKPYAHQRHASESELMTTASVDISNPGRPVSAMHRDWPETDVDAAETNVRRLKTGSLDVKKMNSMDSVQPNHAAFGSHEKIGRTSERPKSQEHGSRTNLATPGTSGSMTPTSMDTVIAGQSTGPDSIPSYQSSPQRLPIPAQPTSSKRISSPPVTGHPGIPTVADVSHQTGINESSSSKLDEPMSETLKPPSHAVVHTTRWNEDRLPTFAPELLPDLPLLHRDPHRGRRTRSGSADISNDVQTMSAIRTDCVPKTPTGGNTIQGLPPRPYPAISDTGTQNSRSPTSISKSAVIKSAQMGSLAPPIPNTYGPRVPVHPPGSSFASPPPTPTADCPQYHPPERLQPVDWANSGRNSGEARIWSNRPDVGANKAPKVAPKPHVTAPFSYHQPSKSLPSPSPPPPRPESDVFLATKSHTDSIPNYSLSHSPSPTAMGGIAGLSAAQKVSQLEAELRMLESKPGSARPEELDRLLVELQFQRRLADRESLQRYAPEDPYVRPRADSSPVCHNLGTEARVTPTSWEEKRSQAERELEAVTGRMERPRRRILNSVTFLFKATNPDTHGRYGRPRFDPSQSTGQSAPQHPIQTRIGPQVVESELTRSGDSLRVKKSVSFDKNLEIISVYSPPTTPQDSVAENVTVVPPRGTTTVVDQTHSNSPGRTSFFPSTTHEPANPRYQPYEGERFHSMSKSSSSGNVAKSSPYPTGQSSGGTSVSLIVIAFVTVNPVDNAELLPFKEKMRLFAQQIGEEPPKERSRISNLQRQLLTTGTTGTNGQSAATRMTPIGPSTSNIFR</sequence>
<feature type="region of interest" description="Disordered" evidence="1">
    <location>
        <begin position="1841"/>
        <end position="1946"/>
    </location>
</feature>
<dbReference type="Pfam" id="PF00788">
    <property type="entry name" value="RA"/>
    <property type="match status" value="1"/>
</dbReference>
<feature type="compositionally biased region" description="Polar residues" evidence="1">
    <location>
        <begin position="973"/>
        <end position="983"/>
    </location>
</feature>
<dbReference type="OrthoDB" id="6265309at2759"/>
<dbReference type="EMBL" id="LUCM01000684">
    <property type="protein sequence ID" value="KAA0200205.1"/>
    <property type="molecule type" value="Genomic_DNA"/>
</dbReference>
<dbReference type="InterPro" id="IPR029071">
    <property type="entry name" value="Ubiquitin-like_domsf"/>
</dbReference>
<feature type="region of interest" description="Disordered" evidence="1">
    <location>
        <begin position="1789"/>
        <end position="1828"/>
    </location>
</feature>
<evidence type="ECO:0000313" key="6">
    <source>
        <dbReference type="Proteomes" id="UP000728185"/>
    </source>
</evidence>
<dbReference type="Pfam" id="PF00595">
    <property type="entry name" value="PDZ"/>
    <property type="match status" value="1"/>
</dbReference>
<feature type="compositionally biased region" description="Basic and acidic residues" evidence="1">
    <location>
        <begin position="1216"/>
        <end position="1226"/>
    </location>
</feature>
<gene>
    <name evidence="5" type="ORF">FBUS_02680</name>
</gene>
<evidence type="ECO:0000259" key="2">
    <source>
        <dbReference type="PROSITE" id="PS50106"/>
    </source>
</evidence>
<feature type="compositionally biased region" description="Polar residues" evidence="1">
    <location>
        <begin position="418"/>
        <end position="452"/>
    </location>
</feature>
<dbReference type="Gene3D" id="3.10.20.90">
    <property type="entry name" value="Phosphatidylinositol 3-kinase Catalytic Subunit, Chain A, domain 1"/>
    <property type="match status" value="1"/>
</dbReference>
<feature type="compositionally biased region" description="Polar residues" evidence="1">
    <location>
        <begin position="221"/>
        <end position="231"/>
    </location>
</feature>
<feature type="region of interest" description="Disordered" evidence="1">
    <location>
        <begin position="971"/>
        <end position="1048"/>
    </location>
</feature>
<feature type="compositionally biased region" description="Polar residues" evidence="1">
    <location>
        <begin position="1814"/>
        <end position="1828"/>
    </location>
</feature>
<dbReference type="InterPro" id="IPR036034">
    <property type="entry name" value="PDZ_sf"/>
</dbReference>
<feature type="region of interest" description="Disordered" evidence="1">
    <location>
        <begin position="2302"/>
        <end position="2328"/>
    </location>
</feature>
<feature type="region of interest" description="Disordered" evidence="1">
    <location>
        <begin position="2182"/>
        <end position="2245"/>
    </location>
</feature>
<feature type="compositionally biased region" description="Polar residues" evidence="1">
    <location>
        <begin position="1681"/>
        <end position="1692"/>
    </location>
</feature>
<feature type="compositionally biased region" description="Low complexity" evidence="1">
    <location>
        <begin position="2223"/>
        <end position="2236"/>
    </location>
</feature>
<dbReference type="PROSITE" id="PS50106">
    <property type="entry name" value="PDZ"/>
    <property type="match status" value="1"/>
</dbReference>
<dbReference type="Proteomes" id="UP000728185">
    <property type="component" value="Unassembled WGS sequence"/>
</dbReference>
<feature type="region of interest" description="Disordered" evidence="1">
    <location>
        <begin position="2095"/>
        <end position="2128"/>
    </location>
</feature>